<name>A0A4U5MJP6_STECR</name>
<comment type="caution">
    <text evidence="1">The sequence shown here is derived from an EMBL/GenBank/DDBJ whole genome shotgun (WGS) entry which is preliminary data.</text>
</comment>
<organism evidence="1 2">
    <name type="scientific">Steinernema carpocapsae</name>
    <name type="common">Entomopathogenic nematode</name>
    <dbReference type="NCBI Taxonomy" id="34508"/>
    <lineage>
        <taxon>Eukaryota</taxon>
        <taxon>Metazoa</taxon>
        <taxon>Ecdysozoa</taxon>
        <taxon>Nematoda</taxon>
        <taxon>Chromadorea</taxon>
        <taxon>Rhabditida</taxon>
        <taxon>Tylenchina</taxon>
        <taxon>Panagrolaimomorpha</taxon>
        <taxon>Strongyloidoidea</taxon>
        <taxon>Steinernematidae</taxon>
        <taxon>Steinernema</taxon>
    </lineage>
</organism>
<protein>
    <submittedName>
        <fullName evidence="1">Uncharacterized protein</fullName>
    </submittedName>
</protein>
<keyword evidence="2" id="KW-1185">Reference proteome</keyword>
<evidence type="ECO:0000313" key="1">
    <source>
        <dbReference type="EMBL" id="TKR69303.1"/>
    </source>
</evidence>
<sequence>MQVVNPGFCQSKETWAILANNAFNHVGLPKKQVLVFKSALANDMPELIDPSFPTFRQLNFFLNGLQARQLNELQERIESNPKAAILAHTLISRAVASHLEVYPGSVHQQTGLQSSQYTELYSALTRPDIRIMVQNYGKGLFDVLAVKRLVLKRFQETVCLDADTIKELEVVFQLVIQMVMDQKATKCDRLSNRVPLIYAMAYNELENRSKLFESAYYPPEVFMDVVTLVNALEDMMCF</sequence>
<evidence type="ECO:0000313" key="2">
    <source>
        <dbReference type="Proteomes" id="UP000298663"/>
    </source>
</evidence>
<gene>
    <name evidence="1" type="ORF">L596_021479</name>
</gene>
<dbReference type="EMBL" id="AZBU02000007">
    <property type="protein sequence ID" value="TKR69303.1"/>
    <property type="molecule type" value="Genomic_DNA"/>
</dbReference>
<dbReference type="AlphaFoldDB" id="A0A4U5MJP6"/>
<reference evidence="1 2" key="2">
    <citation type="journal article" date="2019" name="G3 (Bethesda)">
        <title>Hybrid Assembly of the Genome of the Entomopathogenic Nematode Steinernema carpocapsae Identifies the X-Chromosome.</title>
        <authorList>
            <person name="Serra L."/>
            <person name="Macchietto M."/>
            <person name="Macias-Munoz A."/>
            <person name="McGill C.J."/>
            <person name="Rodriguez I.M."/>
            <person name="Rodriguez B."/>
            <person name="Murad R."/>
            <person name="Mortazavi A."/>
        </authorList>
    </citation>
    <scope>NUCLEOTIDE SEQUENCE [LARGE SCALE GENOMIC DNA]</scope>
    <source>
        <strain evidence="1 2">ALL</strain>
    </source>
</reference>
<proteinExistence type="predicted"/>
<accession>A0A4U5MJP6</accession>
<dbReference type="Proteomes" id="UP000298663">
    <property type="component" value="Unassembled WGS sequence"/>
</dbReference>
<reference evidence="1 2" key="1">
    <citation type="journal article" date="2015" name="Genome Biol.">
        <title>Comparative genomics of Steinernema reveals deeply conserved gene regulatory networks.</title>
        <authorList>
            <person name="Dillman A.R."/>
            <person name="Macchietto M."/>
            <person name="Porter C.F."/>
            <person name="Rogers A."/>
            <person name="Williams B."/>
            <person name="Antoshechkin I."/>
            <person name="Lee M.M."/>
            <person name="Goodwin Z."/>
            <person name="Lu X."/>
            <person name="Lewis E.E."/>
            <person name="Goodrich-Blair H."/>
            <person name="Stock S.P."/>
            <person name="Adams B.J."/>
            <person name="Sternberg P.W."/>
            <person name="Mortazavi A."/>
        </authorList>
    </citation>
    <scope>NUCLEOTIDE SEQUENCE [LARGE SCALE GENOMIC DNA]</scope>
    <source>
        <strain evidence="1 2">ALL</strain>
    </source>
</reference>